<evidence type="ECO:0000313" key="2">
    <source>
        <dbReference type="EMBL" id="MBX33014.1"/>
    </source>
</evidence>
<dbReference type="AlphaFoldDB" id="A0A2P2MRZ7"/>
<accession>A0A2P2MRZ7</accession>
<reference evidence="2" key="1">
    <citation type="submission" date="2018-02" db="EMBL/GenBank/DDBJ databases">
        <title>Rhizophora mucronata_Transcriptome.</title>
        <authorList>
            <person name="Meera S.P."/>
            <person name="Sreeshan A."/>
            <person name="Augustine A."/>
        </authorList>
    </citation>
    <scope>NUCLEOTIDE SEQUENCE</scope>
    <source>
        <tissue evidence="2">Leaf</tissue>
    </source>
</reference>
<name>A0A2P2MRZ7_RHIMU</name>
<sequence length="27" mass="3008">MKQNATSLSRTAGEISPLPKMNYLNSR</sequence>
<protein>
    <submittedName>
        <fullName evidence="2">Uncharacterized protein</fullName>
    </submittedName>
</protein>
<evidence type="ECO:0000256" key="1">
    <source>
        <dbReference type="SAM" id="MobiDB-lite"/>
    </source>
</evidence>
<proteinExistence type="predicted"/>
<feature type="compositionally biased region" description="Polar residues" evidence="1">
    <location>
        <begin position="1"/>
        <end position="10"/>
    </location>
</feature>
<feature type="region of interest" description="Disordered" evidence="1">
    <location>
        <begin position="1"/>
        <end position="27"/>
    </location>
</feature>
<dbReference type="EMBL" id="GGEC01052530">
    <property type="protein sequence ID" value="MBX33014.1"/>
    <property type="molecule type" value="Transcribed_RNA"/>
</dbReference>
<organism evidence="2">
    <name type="scientific">Rhizophora mucronata</name>
    <name type="common">Asiatic mangrove</name>
    <dbReference type="NCBI Taxonomy" id="61149"/>
    <lineage>
        <taxon>Eukaryota</taxon>
        <taxon>Viridiplantae</taxon>
        <taxon>Streptophyta</taxon>
        <taxon>Embryophyta</taxon>
        <taxon>Tracheophyta</taxon>
        <taxon>Spermatophyta</taxon>
        <taxon>Magnoliopsida</taxon>
        <taxon>eudicotyledons</taxon>
        <taxon>Gunneridae</taxon>
        <taxon>Pentapetalae</taxon>
        <taxon>rosids</taxon>
        <taxon>fabids</taxon>
        <taxon>Malpighiales</taxon>
        <taxon>Rhizophoraceae</taxon>
        <taxon>Rhizophora</taxon>
    </lineage>
</organism>